<keyword evidence="14" id="KW-1185">Reference proteome</keyword>
<name>A0AA38GKW3_TAXCH</name>
<evidence type="ECO:0000313" key="13">
    <source>
        <dbReference type="EMBL" id="KAH9323680.1"/>
    </source>
</evidence>
<evidence type="ECO:0000256" key="7">
    <source>
        <dbReference type="ARBA" id="ARBA00022723"/>
    </source>
</evidence>
<dbReference type="Pfam" id="PF05093">
    <property type="entry name" value="CIAPIN1"/>
    <property type="match status" value="1"/>
</dbReference>
<dbReference type="EMBL" id="JAHRHJ020000003">
    <property type="protein sequence ID" value="KAH9323680.1"/>
    <property type="molecule type" value="Genomic_DNA"/>
</dbReference>
<dbReference type="GO" id="GO:0016226">
    <property type="term" value="P:iron-sulfur cluster assembly"/>
    <property type="evidence" value="ECO:0007669"/>
    <property type="project" value="InterPro"/>
</dbReference>
<evidence type="ECO:0000256" key="10">
    <source>
        <dbReference type="ARBA" id="ARBA00023128"/>
    </source>
</evidence>
<dbReference type="GO" id="GO:0051537">
    <property type="term" value="F:2 iron, 2 sulfur cluster binding"/>
    <property type="evidence" value="ECO:0007669"/>
    <property type="project" value="UniProtKB-KW"/>
</dbReference>
<keyword evidence="4" id="KW-0004">4Fe-4S</keyword>
<evidence type="ECO:0000256" key="9">
    <source>
        <dbReference type="ARBA" id="ARBA00023014"/>
    </source>
</evidence>
<evidence type="ECO:0000256" key="5">
    <source>
        <dbReference type="ARBA" id="ARBA00022490"/>
    </source>
</evidence>
<feature type="non-terminal residue" evidence="13">
    <location>
        <position position="294"/>
    </location>
</feature>
<reference evidence="13 14" key="1">
    <citation type="journal article" date="2021" name="Nat. Plants">
        <title>The Taxus genome provides insights into paclitaxel biosynthesis.</title>
        <authorList>
            <person name="Xiong X."/>
            <person name="Gou J."/>
            <person name="Liao Q."/>
            <person name="Li Y."/>
            <person name="Zhou Q."/>
            <person name="Bi G."/>
            <person name="Li C."/>
            <person name="Du R."/>
            <person name="Wang X."/>
            <person name="Sun T."/>
            <person name="Guo L."/>
            <person name="Liang H."/>
            <person name="Lu P."/>
            <person name="Wu Y."/>
            <person name="Zhang Z."/>
            <person name="Ro D.K."/>
            <person name="Shang Y."/>
            <person name="Huang S."/>
            <person name="Yan J."/>
        </authorList>
    </citation>
    <scope>NUCLEOTIDE SEQUENCE [LARGE SCALE GENOMIC DNA]</scope>
    <source>
        <strain evidence="13">Ta-2019</strain>
    </source>
</reference>
<evidence type="ECO:0000256" key="3">
    <source>
        <dbReference type="ARBA" id="ARBA00008169"/>
    </source>
</evidence>
<dbReference type="PANTHER" id="PTHR13273:SF14">
    <property type="entry name" value="ANAMORSIN"/>
    <property type="match status" value="1"/>
</dbReference>
<keyword evidence="5" id="KW-0963">Cytoplasm</keyword>
<proteinExistence type="inferred from homology"/>
<evidence type="ECO:0000256" key="4">
    <source>
        <dbReference type="ARBA" id="ARBA00022485"/>
    </source>
</evidence>
<evidence type="ECO:0000256" key="1">
    <source>
        <dbReference type="ARBA" id="ARBA00001966"/>
    </source>
</evidence>
<dbReference type="InterPro" id="IPR029063">
    <property type="entry name" value="SAM-dependent_MTases_sf"/>
</dbReference>
<evidence type="ECO:0000256" key="2">
    <source>
        <dbReference type="ARBA" id="ARBA00004496"/>
    </source>
</evidence>
<evidence type="ECO:0000256" key="6">
    <source>
        <dbReference type="ARBA" id="ARBA00022714"/>
    </source>
</evidence>
<dbReference type="Gene3D" id="3.40.50.150">
    <property type="entry name" value="Vaccinia Virus protein VP39"/>
    <property type="match status" value="1"/>
</dbReference>
<dbReference type="InterPro" id="IPR049011">
    <property type="entry name" value="Anamorsin_N_metazoan"/>
</dbReference>
<dbReference type="SUPFAM" id="SSF53335">
    <property type="entry name" value="S-adenosyl-L-methionine-dependent methyltransferases"/>
    <property type="match status" value="1"/>
</dbReference>
<keyword evidence="6" id="KW-0001">2Fe-2S</keyword>
<keyword evidence="7" id="KW-0479">Metal-binding</keyword>
<dbReference type="OMA" id="VVTWAIQ"/>
<keyword evidence="10" id="KW-0496">Mitochondrion</keyword>
<comment type="similarity">
    <text evidence="3">Belongs to the anamorsin family.</text>
</comment>
<dbReference type="GO" id="GO:0005737">
    <property type="term" value="C:cytoplasm"/>
    <property type="evidence" value="ECO:0007669"/>
    <property type="project" value="UniProtKB-SubCell"/>
</dbReference>
<comment type="subcellular location">
    <subcellularLocation>
        <location evidence="2">Cytoplasm</location>
    </subcellularLocation>
</comment>
<accession>A0AA38GKW3</accession>
<organism evidence="13 14">
    <name type="scientific">Taxus chinensis</name>
    <name type="common">Chinese yew</name>
    <name type="synonym">Taxus wallichiana var. chinensis</name>
    <dbReference type="NCBI Taxonomy" id="29808"/>
    <lineage>
        <taxon>Eukaryota</taxon>
        <taxon>Viridiplantae</taxon>
        <taxon>Streptophyta</taxon>
        <taxon>Embryophyta</taxon>
        <taxon>Tracheophyta</taxon>
        <taxon>Spermatophyta</taxon>
        <taxon>Pinopsida</taxon>
        <taxon>Pinidae</taxon>
        <taxon>Conifers II</taxon>
        <taxon>Cupressales</taxon>
        <taxon>Taxaceae</taxon>
        <taxon>Taxus</taxon>
    </lineage>
</organism>
<dbReference type="HAMAP" id="MF_03115">
    <property type="entry name" value="Anamorsin"/>
    <property type="match status" value="1"/>
</dbReference>
<protein>
    <recommendedName>
        <fullName evidence="15">Anamorsin</fullName>
    </recommendedName>
</protein>
<sequence length="294" mass="31908">GSEEVVKMESAVAVLLVTDSMTLPGKVVTWAIQAFQNKADGGNKLCVLTQANLPEKQLQFDSSSLDVVVFISERSEFDKLNWTIELARVAKPGGVVLIQTPVTKEDQVTKMHASLERHLLLAGFVAPEIASCVDGVCSVYGLQSFMIKAQKPTWETGSSFTLKKKSVIEPHSFPKPDIAGLKLDMNDDLEDLIDEDSLLSEEDLKRPVMPTVDDCEVGTMRKACKNCTCGRAEMEEKQEKSALTANQLNNSQSACGSCGLGDAFRCSSCPYKGIPPFKLGEKVSLPGMLLTADV</sequence>
<dbReference type="AlphaFoldDB" id="A0AA38GKW3"/>
<dbReference type="InterPro" id="IPR046408">
    <property type="entry name" value="CIAPIN1"/>
</dbReference>
<feature type="non-terminal residue" evidence="13">
    <location>
        <position position="1"/>
    </location>
</feature>
<keyword evidence="8" id="KW-0408">Iron</keyword>
<dbReference type="Proteomes" id="UP000824469">
    <property type="component" value="Unassembled WGS sequence"/>
</dbReference>
<comment type="cofactor">
    <cofactor evidence="1">
        <name>[4Fe-4S] cluster</name>
        <dbReference type="ChEBI" id="CHEBI:49883"/>
    </cofactor>
</comment>
<evidence type="ECO:0000256" key="8">
    <source>
        <dbReference type="ARBA" id="ARBA00023004"/>
    </source>
</evidence>
<dbReference type="Pfam" id="PF20922">
    <property type="entry name" value="Anamorsin_N"/>
    <property type="match status" value="1"/>
</dbReference>
<dbReference type="GO" id="GO:0051539">
    <property type="term" value="F:4 iron, 4 sulfur cluster binding"/>
    <property type="evidence" value="ECO:0007669"/>
    <property type="project" value="UniProtKB-KW"/>
</dbReference>
<comment type="caution">
    <text evidence="13">The sequence shown here is derived from an EMBL/GenBank/DDBJ whole genome shotgun (WGS) entry which is preliminary data.</text>
</comment>
<gene>
    <name evidence="13" type="ORF">KI387_018319</name>
</gene>
<feature type="domain" description="Anamorsin C-terminal" evidence="11">
    <location>
        <begin position="248"/>
        <end position="285"/>
    </location>
</feature>
<dbReference type="InterPro" id="IPR007785">
    <property type="entry name" value="Anamorsin"/>
</dbReference>
<evidence type="ECO:0000313" key="14">
    <source>
        <dbReference type="Proteomes" id="UP000824469"/>
    </source>
</evidence>
<dbReference type="GO" id="GO:0046872">
    <property type="term" value="F:metal ion binding"/>
    <property type="evidence" value="ECO:0007669"/>
    <property type="project" value="UniProtKB-KW"/>
</dbReference>
<keyword evidence="9" id="KW-0411">Iron-sulfur</keyword>
<feature type="domain" description="Anamorsin N-terminal" evidence="12">
    <location>
        <begin position="14"/>
        <end position="159"/>
    </location>
</feature>
<evidence type="ECO:0000259" key="11">
    <source>
        <dbReference type="Pfam" id="PF05093"/>
    </source>
</evidence>
<evidence type="ECO:0008006" key="15">
    <source>
        <dbReference type="Google" id="ProtNLM"/>
    </source>
</evidence>
<dbReference type="PANTHER" id="PTHR13273">
    <property type="entry name" value="ANAMORSIN"/>
    <property type="match status" value="1"/>
</dbReference>
<evidence type="ECO:0000259" key="12">
    <source>
        <dbReference type="Pfam" id="PF20922"/>
    </source>
</evidence>